<gene>
    <name evidence="1" type="ORF">Zmor_010067</name>
</gene>
<dbReference type="PANTHER" id="PTHR31649">
    <property type="entry name" value="AGAP009604-PA"/>
    <property type="match status" value="1"/>
</dbReference>
<evidence type="ECO:0000313" key="2">
    <source>
        <dbReference type="Proteomes" id="UP001168821"/>
    </source>
</evidence>
<protein>
    <submittedName>
        <fullName evidence="1">Uncharacterized protein</fullName>
    </submittedName>
</protein>
<dbReference type="SMART" id="SM00696">
    <property type="entry name" value="DM9"/>
    <property type="match status" value="2"/>
</dbReference>
<organism evidence="1 2">
    <name type="scientific">Zophobas morio</name>
    <dbReference type="NCBI Taxonomy" id="2755281"/>
    <lineage>
        <taxon>Eukaryota</taxon>
        <taxon>Metazoa</taxon>
        <taxon>Ecdysozoa</taxon>
        <taxon>Arthropoda</taxon>
        <taxon>Hexapoda</taxon>
        <taxon>Insecta</taxon>
        <taxon>Pterygota</taxon>
        <taxon>Neoptera</taxon>
        <taxon>Endopterygota</taxon>
        <taxon>Coleoptera</taxon>
        <taxon>Polyphaga</taxon>
        <taxon>Cucujiformia</taxon>
        <taxon>Tenebrionidae</taxon>
        <taxon>Zophobas</taxon>
    </lineage>
</organism>
<comment type="caution">
    <text evidence="1">The sequence shown here is derived from an EMBL/GenBank/DDBJ whole genome shotgun (WGS) entry which is preliminary data.</text>
</comment>
<sequence length="156" mass="17523">MTQNKIADLYRWVDSSTTDEKFPSTAFQIGTDSQGHAVYMGRAYFNNTLSPVHVVPQRKIAYLPNDGKEHTVEKFQLLCLNHFKWVPSTAGKILPGAVQGGRNPYGLPLYVAKVSYQESSIVGVIHPLAEYCSFPYQGKQVTTQNHQALVSHFYDE</sequence>
<dbReference type="PANTHER" id="PTHR31649:SF10">
    <property type="entry name" value="IP19903P-RELATED"/>
    <property type="match status" value="1"/>
</dbReference>
<name>A0AA38IJV1_9CUCU</name>
<dbReference type="InterPro" id="IPR006616">
    <property type="entry name" value="DM9_repeat"/>
</dbReference>
<dbReference type="Proteomes" id="UP001168821">
    <property type="component" value="Unassembled WGS sequence"/>
</dbReference>
<evidence type="ECO:0000313" key="1">
    <source>
        <dbReference type="EMBL" id="KAJ3658322.1"/>
    </source>
</evidence>
<dbReference type="EMBL" id="JALNTZ010000003">
    <property type="protein sequence ID" value="KAJ3658322.1"/>
    <property type="molecule type" value="Genomic_DNA"/>
</dbReference>
<keyword evidence="2" id="KW-1185">Reference proteome</keyword>
<proteinExistence type="predicted"/>
<accession>A0AA38IJV1</accession>
<dbReference type="AlphaFoldDB" id="A0AA38IJV1"/>
<dbReference type="Pfam" id="PF11901">
    <property type="entry name" value="DM9"/>
    <property type="match status" value="1"/>
</dbReference>
<reference evidence="1" key="1">
    <citation type="journal article" date="2023" name="G3 (Bethesda)">
        <title>Whole genome assemblies of Zophobas morio and Tenebrio molitor.</title>
        <authorList>
            <person name="Kaur S."/>
            <person name="Stinson S.A."/>
            <person name="diCenzo G.C."/>
        </authorList>
    </citation>
    <scope>NUCLEOTIDE SEQUENCE</scope>
    <source>
        <strain evidence="1">QUZm001</strain>
    </source>
</reference>